<protein>
    <submittedName>
        <fullName evidence="1">13701_t:CDS:1</fullName>
    </submittedName>
</protein>
<comment type="caution">
    <text evidence="1">The sequence shown here is derived from an EMBL/GenBank/DDBJ whole genome shotgun (WGS) entry which is preliminary data.</text>
</comment>
<evidence type="ECO:0000313" key="1">
    <source>
        <dbReference type="EMBL" id="CAG8686328.1"/>
    </source>
</evidence>
<proteinExistence type="predicted"/>
<accession>A0ACA9P0Y3</accession>
<dbReference type="Proteomes" id="UP000789525">
    <property type="component" value="Unassembled WGS sequence"/>
</dbReference>
<keyword evidence="2" id="KW-1185">Reference proteome</keyword>
<sequence>AAIPSFLQFRHRVLYDILRNDWSAQSRFKELSARQCYRIIEQLPNKPSLNLPFLRSRIRKMLNNSPPNIRKTRIRRVNPSNSQVEVIAGPMTARLVADLFGTLNPPPPETIPGNDIITGISNSQVEVIAGPMTTGLVQTLNPPPP</sequence>
<feature type="non-terminal residue" evidence="1">
    <location>
        <position position="1"/>
    </location>
</feature>
<gene>
    <name evidence="1" type="ORF">ACOLOM_LOCUS9571</name>
</gene>
<reference evidence="1" key="1">
    <citation type="submission" date="2021-06" db="EMBL/GenBank/DDBJ databases">
        <authorList>
            <person name="Kallberg Y."/>
            <person name="Tangrot J."/>
            <person name="Rosling A."/>
        </authorList>
    </citation>
    <scope>NUCLEOTIDE SEQUENCE</scope>
    <source>
        <strain evidence="1">CL356</strain>
    </source>
</reference>
<dbReference type="EMBL" id="CAJVPT010028130">
    <property type="protein sequence ID" value="CAG8686328.1"/>
    <property type="molecule type" value="Genomic_DNA"/>
</dbReference>
<organism evidence="1 2">
    <name type="scientific">Acaulospora colombiana</name>
    <dbReference type="NCBI Taxonomy" id="27376"/>
    <lineage>
        <taxon>Eukaryota</taxon>
        <taxon>Fungi</taxon>
        <taxon>Fungi incertae sedis</taxon>
        <taxon>Mucoromycota</taxon>
        <taxon>Glomeromycotina</taxon>
        <taxon>Glomeromycetes</taxon>
        <taxon>Diversisporales</taxon>
        <taxon>Acaulosporaceae</taxon>
        <taxon>Acaulospora</taxon>
    </lineage>
</organism>
<evidence type="ECO:0000313" key="2">
    <source>
        <dbReference type="Proteomes" id="UP000789525"/>
    </source>
</evidence>
<name>A0ACA9P0Y3_9GLOM</name>